<name>A0A2Z7D6R8_9LAMI</name>
<gene>
    <name evidence="1" type="ORF">F511_18856</name>
</gene>
<dbReference type="OrthoDB" id="928678at2759"/>
<evidence type="ECO:0000313" key="1">
    <source>
        <dbReference type="EMBL" id="KZV55324.1"/>
    </source>
</evidence>
<protein>
    <submittedName>
        <fullName evidence="1">Uncharacterized protein</fullName>
    </submittedName>
</protein>
<dbReference type="EMBL" id="KQ988973">
    <property type="protein sequence ID" value="KZV55324.1"/>
    <property type="molecule type" value="Genomic_DNA"/>
</dbReference>
<dbReference type="AlphaFoldDB" id="A0A2Z7D6R8"/>
<keyword evidence="2" id="KW-1185">Reference proteome</keyword>
<proteinExistence type="predicted"/>
<sequence>MSDPDLGWIMGKTLIGDHDVLHLLPQPIESLTHALAWNDCQVCYYAARAVVAML</sequence>
<accession>A0A2Z7D6R8</accession>
<organism evidence="1 2">
    <name type="scientific">Dorcoceras hygrometricum</name>
    <dbReference type="NCBI Taxonomy" id="472368"/>
    <lineage>
        <taxon>Eukaryota</taxon>
        <taxon>Viridiplantae</taxon>
        <taxon>Streptophyta</taxon>
        <taxon>Embryophyta</taxon>
        <taxon>Tracheophyta</taxon>
        <taxon>Spermatophyta</taxon>
        <taxon>Magnoliopsida</taxon>
        <taxon>eudicotyledons</taxon>
        <taxon>Gunneridae</taxon>
        <taxon>Pentapetalae</taxon>
        <taxon>asterids</taxon>
        <taxon>lamiids</taxon>
        <taxon>Lamiales</taxon>
        <taxon>Gesneriaceae</taxon>
        <taxon>Didymocarpoideae</taxon>
        <taxon>Trichosporeae</taxon>
        <taxon>Loxocarpinae</taxon>
        <taxon>Dorcoceras</taxon>
    </lineage>
</organism>
<reference evidence="1 2" key="1">
    <citation type="journal article" date="2015" name="Proc. Natl. Acad. Sci. U.S.A.">
        <title>The resurrection genome of Boea hygrometrica: A blueprint for survival of dehydration.</title>
        <authorList>
            <person name="Xiao L."/>
            <person name="Yang G."/>
            <person name="Zhang L."/>
            <person name="Yang X."/>
            <person name="Zhao S."/>
            <person name="Ji Z."/>
            <person name="Zhou Q."/>
            <person name="Hu M."/>
            <person name="Wang Y."/>
            <person name="Chen M."/>
            <person name="Xu Y."/>
            <person name="Jin H."/>
            <person name="Xiao X."/>
            <person name="Hu G."/>
            <person name="Bao F."/>
            <person name="Hu Y."/>
            <person name="Wan P."/>
            <person name="Li L."/>
            <person name="Deng X."/>
            <person name="Kuang T."/>
            <person name="Xiang C."/>
            <person name="Zhu J.K."/>
            <person name="Oliver M.J."/>
            <person name="He Y."/>
        </authorList>
    </citation>
    <scope>NUCLEOTIDE SEQUENCE [LARGE SCALE GENOMIC DNA]</scope>
    <source>
        <strain evidence="2">cv. XS01</strain>
    </source>
</reference>
<evidence type="ECO:0000313" key="2">
    <source>
        <dbReference type="Proteomes" id="UP000250235"/>
    </source>
</evidence>
<dbReference type="Proteomes" id="UP000250235">
    <property type="component" value="Unassembled WGS sequence"/>
</dbReference>